<organism evidence="2 3">
    <name type="scientific">Bacillus cereus</name>
    <dbReference type="NCBI Taxonomy" id="1396"/>
    <lineage>
        <taxon>Bacteria</taxon>
        <taxon>Bacillati</taxon>
        <taxon>Bacillota</taxon>
        <taxon>Bacilli</taxon>
        <taxon>Bacillales</taxon>
        <taxon>Bacillaceae</taxon>
        <taxon>Bacillus</taxon>
        <taxon>Bacillus cereus group</taxon>
    </lineage>
</organism>
<evidence type="ECO:0000259" key="1">
    <source>
        <dbReference type="Pfam" id="PF00668"/>
    </source>
</evidence>
<dbReference type="InterPro" id="IPR023213">
    <property type="entry name" value="CAT-like_dom_sf"/>
</dbReference>
<dbReference type="GO" id="GO:0008610">
    <property type="term" value="P:lipid biosynthetic process"/>
    <property type="evidence" value="ECO:0007669"/>
    <property type="project" value="UniProtKB-ARBA"/>
</dbReference>
<dbReference type="InterPro" id="IPR001242">
    <property type="entry name" value="Condensation_dom"/>
</dbReference>
<evidence type="ECO:0000313" key="2">
    <source>
        <dbReference type="EMBL" id="TKI83786.1"/>
    </source>
</evidence>
<name>A0A9X8ZZF7_BACCE</name>
<feature type="non-terminal residue" evidence="2">
    <location>
        <position position="89"/>
    </location>
</feature>
<protein>
    <submittedName>
        <fullName evidence="2">Peptide synthetase</fullName>
    </submittedName>
</protein>
<dbReference type="Gene3D" id="3.30.559.10">
    <property type="entry name" value="Chloramphenicol acetyltransferase-like domain"/>
    <property type="match status" value="1"/>
</dbReference>
<reference evidence="2 3" key="1">
    <citation type="journal article" date="2019" name="Environ. Microbiol.">
        <title>An active ?-lactamase is a part of an orchestrated cell wall stress resistance network of Bacillus subtilis and related rhizosphere species.</title>
        <authorList>
            <person name="Bucher T."/>
            <person name="Keren-Paz A."/>
            <person name="Hausser J."/>
            <person name="Olender T."/>
            <person name="Cytryn E."/>
            <person name="Kolodkin-Gal I."/>
        </authorList>
    </citation>
    <scope>NUCLEOTIDE SEQUENCE [LARGE SCALE GENOMIC DNA]</scope>
    <source>
        <strain evidence="2 3">I32</strain>
    </source>
</reference>
<accession>A0A9X8ZZF7</accession>
<dbReference type="GO" id="GO:0003824">
    <property type="term" value="F:catalytic activity"/>
    <property type="evidence" value="ECO:0007669"/>
    <property type="project" value="InterPro"/>
</dbReference>
<dbReference type="EMBL" id="SZOH01004656">
    <property type="protein sequence ID" value="TKI83786.1"/>
    <property type="molecule type" value="Genomic_DNA"/>
</dbReference>
<dbReference type="AlphaFoldDB" id="A0A9X8ZZF7"/>
<dbReference type="SUPFAM" id="SSF52777">
    <property type="entry name" value="CoA-dependent acyltransferases"/>
    <property type="match status" value="1"/>
</dbReference>
<dbReference type="Proteomes" id="UP000308444">
    <property type="component" value="Unassembled WGS sequence"/>
</dbReference>
<gene>
    <name evidence="2" type="ORF">FC695_40990</name>
</gene>
<evidence type="ECO:0000313" key="3">
    <source>
        <dbReference type="Proteomes" id="UP000308444"/>
    </source>
</evidence>
<dbReference type="Pfam" id="PF00668">
    <property type="entry name" value="Condensation"/>
    <property type="match status" value="1"/>
</dbReference>
<proteinExistence type="predicted"/>
<comment type="caution">
    <text evidence="2">The sequence shown here is derived from an EMBL/GenBank/DDBJ whole genome shotgun (WGS) entry which is preliminary data.</text>
</comment>
<dbReference type="PANTHER" id="PTHR45398">
    <property type="match status" value="1"/>
</dbReference>
<sequence length="89" mass="10444">MGDVIDIYGLSPLQKGILFHTLYDQDDEHSFSYIVQVGFLLGGQLDVDTFEKAWEYVINRHEVLRSVFVWEEVEKPLQAVYQRLPFTIH</sequence>
<feature type="domain" description="Condensation" evidence="1">
    <location>
        <begin position="6"/>
        <end position="89"/>
    </location>
</feature>
<dbReference type="PANTHER" id="PTHR45398:SF1">
    <property type="entry name" value="ENZYME, PUTATIVE (JCVI)-RELATED"/>
    <property type="match status" value="1"/>
</dbReference>